<dbReference type="SMART" id="SM00347">
    <property type="entry name" value="HTH_MARR"/>
    <property type="match status" value="1"/>
</dbReference>
<dbReference type="Gene3D" id="1.10.10.10">
    <property type="entry name" value="Winged helix-like DNA-binding domain superfamily/Winged helix DNA-binding domain"/>
    <property type="match status" value="1"/>
</dbReference>
<keyword evidence="2" id="KW-0238">DNA-binding</keyword>
<comment type="caution">
    <text evidence="2">The sequence shown here is derived from an EMBL/GenBank/DDBJ whole genome shotgun (WGS) entry which is preliminary data.</text>
</comment>
<name>A0ABT9TNR9_PAENI</name>
<accession>A0ABT9TNR9</accession>
<dbReference type="PANTHER" id="PTHR33164:SF99">
    <property type="entry name" value="MARR FAMILY REGULATORY PROTEIN"/>
    <property type="match status" value="1"/>
</dbReference>
<dbReference type="PANTHER" id="PTHR33164">
    <property type="entry name" value="TRANSCRIPTIONAL REGULATOR, MARR FAMILY"/>
    <property type="match status" value="1"/>
</dbReference>
<dbReference type="SUPFAM" id="SSF46785">
    <property type="entry name" value="Winged helix' DNA-binding domain"/>
    <property type="match status" value="1"/>
</dbReference>
<evidence type="ECO:0000259" key="1">
    <source>
        <dbReference type="PROSITE" id="PS50995"/>
    </source>
</evidence>
<dbReference type="GO" id="GO:0003677">
    <property type="term" value="F:DNA binding"/>
    <property type="evidence" value="ECO:0007669"/>
    <property type="project" value="UniProtKB-KW"/>
</dbReference>
<evidence type="ECO:0000313" key="3">
    <source>
        <dbReference type="Proteomes" id="UP001244563"/>
    </source>
</evidence>
<dbReference type="PROSITE" id="PS50995">
    <property type="entry name" value="HTH_MARR_2"/>
    <property type="match status" value="1"/>
</dbReference>
<sequence>MDDAAGQDPVDQPRWLSEEEQAVWIALGSVVLRLPGALDAQLQRDAGVSHFEYVVMSVLSESPERTLRMSELAMMAEAMLPRLSQVVARLEKRGWVRRSPDPDDGRYTLATLTGAGWDKVVETAPGHVETVRALVFDQLTKAQQKQLHQISRRIMGAIDPEDRCLRPTPRNPAAP</sequence>
<gene>
    <name evidence="2" type="ORF">J2T10_001778</name>
</gene>
<dbReference type="RefSeq" id="WP_064722829.1">
    <property type="nucleotide sequence ID" value="NZ_BDDW01000008.1"/>
</dbReference>
<dbReference type="InterPro" id="IPR036388">
    <property type="entry name" value="WH-like_DNA-bd_sf"/>
</dbReference>
<dbReference type="InterPro" id="IPR039422">
    <property type="entry name" value="MarR/SlyA-like"/>
</dbReference>
<dbReference type="Proteomes" id="UP001244563">
    <property type="component" value="Unassembled WGS sequence"/>
</dbReference>
<feature type="domain" description="HTH marR-type" evidence="1">
    <location>
        <begin position="20"/>
        <end position="156"/>
    </location>
</feature>
<keyword evidence="3" id="KW-1185">Reference proteome</keyword>
<proteinExistence type="predicted"/>
<dbReference type="EMBL" id="JAUSSW010000004">
    <property type="protein sequence ID" value="MDQ0102132.1"/>
    <property type="molecule type" value="Genomic_DNA"/>
</dbReference>
<dbReference type="InterPro" id="IPR000835">
    <property type="entry name" value="HTH_MarR-typ"/>
</dbReference>
<organism evidence="2 3">
    <name type="scientific">Paenarthrobacter nicotinovorans</name>
    <name type="common">Arthrobacter nicotinovorans</name>
    <dbReference type="NCBI Taxonomy" id="29320"/>
    <lineage>
        <taxon>Bacteria</taxon>
        <taxon>Bacillati</taxon>
        <taxon>Actinomycetota</taxon>
        <taxon>Actinomycetes</taxon>
        <taxon>Micrococcales</taxon>
        <taxon>Micrococcaceae</taxon>
        <taxon>Paenarthrobacter</taxon>
    </lineage>
</organism>
<dbReference type="InterPro" id="IPR036390">
    <property type="entry name" value="WH_DNA-bd_sf"/>
</dbReference>
<reference evidence="2 3" key="1">
    <citation type="submission" date="2023-07" db="EMBL/GenBank/DDBJ databases">
        <title>Sorghum-associated microbial communities from plants grown in Nebraska, USA.</title>
        <authorList>
            <person name="Schachtman D."/>
        </authorList>
    </citation>
    <scope>NUCLEOTIDE SEQUENCE [LARGE SCALE GENOMIC DNA]</scope>
    <source>
        <strain evidence="2 3">CC523</strain>
    </source>
</reference>
<evidence type="ECO:0000313" key="2">
    <source>
        <dbReference type="EMBL" id="MDQ0102132.1"/>
    </source>
</evidence>
<dbReference type="Pfam" id="PF01047">
    <property type="entry name" value="MarR"/>
    <property type="match status" value="1"/>
</dbReference>
<protein>
    <submittedName>
        <fullName evidence="2">DNA-binding MarR family transcriptional regulator</fullName>
    </submittedName>
</protein>